<feature type="compositionally biased region" description="Basic residues" evidence="1">
    <location>
        <begin position="125"/>
        <end position="135"/>
    </location>
</feature>
<keyword evidence="2" id="KW-0812">Transmembrane</keyword>
<evidence type="ECO:0000313" key="4">
    <source>
        <dbReference type="Proteomes" id="UP000291422"/>
    </source>
</evidence>
<comment type="caution">
    <text evidence="3">The sequence shown here is derived from an EMBL/GenBank/DDBJ whole genome shotgun (WGS) entry which is preliminary data.</text>
</comment>
<dbReference type="Proteomes" id="UP000291422">
    <property type="component" value="Unassembled WGS sequence"/>
</dbReference>
<evidence type="ECO:0000256" key="2">
    <source>
        <dbReference type="SAM" id="Phobius"/>
    </source>
</evidence>
<dbReference type="EMBL" id="PDXD01000030">
    <property type="protein sequence ID" value="RYN71751.1"/>
    <property type="molecule type" value="Genomic_DNA"/>
</dbReference>
<dbReference type="AlphaFoldDB" id="A0A4Q4N9G1"/>
<feature type="transmembrane region" description="Helical" evidence="2">
    <location>
        <begin position="694"/>
        <end position="713"/>
    </location>
</feature>
<reference evidence="4" key="1">
    <citation type="journal article" date="2019" name="bioRxiv">
        <title>Genomics, evolutionary history and diagnostics of the Alternaria alternata species group including apple and Asian pear pathotypes.</title>
        <authorList>
            <person name="Armitage A.D."/>
            <person name="Cockerton H.M."/>
            <person name="Sreenivasaprasad S."/>
            <person name="Woodhall J.W."/>
            <person name="Lane C.R."/>
            <person name="Harrison R.J."/>
            <person name="Clarkson J.P."/>
        </authorList>
    </citation>
    <scope>NUCLEOTIDE SEQUENCE [LARGE SCALE GENOMIC DNA]</scope>
    <source>
        <strain evidence="4">FERA 1177</strain>
    </source>
</reference>
<keyword evidence="2" id="KW-0472">Membrane</keyword>
<keyword evidence="2" id="KW-1133">Transmembrane helix</keyword>
<feature type="compositionally biased region" description="Polar residues" evidence="1">
    <location>
        <begin position="21"/>
        <end position="33"/>
    </location>
</feature>
<feature type="transmembrane region" description="Helical" evidence="2">
    <location>
        <begin position="725"/>
        <end position="745"/>
    </location>
</feature>
<feature type="region of interest" description="Disordered" evidence="1">
    <location>
        <begin position="478"/>
        <end position="510"/>
    </location>
</feature>
<organism evidence="3 4">
    <name type="scientific">Alternaria alternata</name>
    <name type="common">Alternaria rot fungus</name>
    <name type="synonym">Torula alternata</name>
    <dbReference type="NCBI Taxonomy" id="5599"/>
    <lineage>
        <taxon>Eukaryota</taxon>
        <taxon>Fungi</taxon>
        <taxon>Dikarya</taxon>
        <taxon>Ascomycota</taxon>
        <taxon>Pezizomycotina</taxon>
        <taxon>Dothideomycetes</taxon>
        <taxon>Pleosporomycetidae</taxon>
        <taxon>Pleosporales</taxon>
        <taxon>Pleosporineae</taxon>
        <taxon>Pleosporaceae</taxon>
        <taxon>Alternaria</taxon>
        <taxon>Alternaria sect. Alternaria</taxon>
        <taxon>Alternaria alternata complex</taxon>
    </lineage>
</organism>
<dbReference type="VEuPathDB" id="FungiDB:CC77DRAFT_1020269"/>
<feature type="compositionally biased region" description="Polar residues" evidence="1">
    <location>
        <begin position="139"/>
        <end position="150"/>
    </location>
</feature>
<sequence>MAGIEAHTEGHEIKTFEPTFPTEQTSLPSTQSSRRGKVPAASGDKQNHEQNSASQEVDETIQYSKKQSASNGGLQWITGNKPDDLRTKHVMQTVRQNAMGSYLKGARKMAESRTSVGSQDASKPRSTRSLKGKGKKTSEVQTPSEATWETTELSVEDVIDGSSTITTTPDPIRSVFSTESSMTLIKVFSRRGISEISRKQLQIATRVFVSVIQSDQVLGPIYESGRNDPTLEPKILRGYVFETLISYARNLRNEAKDHLEVIASNLVLDQVSHAARCISDDYKWTHGLTEDADDSSDDEVQGQSVDERQFNDDLDAFRSFLTQSNAFATLRTETQSSYLFRPTVSVTESSETYVGEDIQEYTESGRLGRSLIRTFNSTAMFMVTNLLVSLECLEPPLQTGWTRIKIECHTCGERSFDDVLEHREGGIAELKQWMERALNATITVVHPNDEAASTHGRLHSPALVHNILRGLQKISTWGKSPRDPVLPEHNGPQLESEPRRAKSPSPQRSSLQLMSCVHRSWEHRILLQDRVDHINTDREFFTFLKTQVRKRRSRVMRILSCRKIQAIHFTMVSLQQLEDFSSQLILRQFKLRMGNRLEVRDHRDCCRTSCNCLPPRDHPDYDFACPLDSTYPVIPPRAFAHMLKHTTRDVHEDQTHIYRWVPKRKGTILDVDPKTELADAWGLYFEEGWDPNDIMTLFGLVFVVSLIFLVCWSKYTSDVSAASGVSSYMITVAGIAISLLVIRAGNM</sequence>
<feature type="compositionally biased region" description="Basic and acidic residues" evidence="1">
    <location>
        <begin position="1"/>
        <end position="15"/>
    </location>
</feature>
<proteinExistence type="predicted"/>
<protein>
    <submittedName>
        <fullName evidence="3">Uncharacterized protein</fullName>
    </submittedName>
</protein>
<name>A0A4Q4N9G1_ALTAL</name>
<accession>A0A4Q4N9G1</accession>
<feature type="compositionally biased region" description="Polar residues" evidence="1">
    <location>
        <begin position="49"/>
        <end position="73"/>
    </location>
</feature>
<evidence type="ECO:0000313" key="3">
    <source>
        <dbReference type="EMBL" id="RYN71751.1"/>
    </source>
</evidence>
<feature type="compositionally biased region" description="Polar residues" evidence="1">
    <location>
        <begin position="112"/>
        <end position="121"/>
    </location>
</feature>
<feature type="region of interest" description="Disordered" evidence="1">
    <location>
        <begin position="104"/>
        <end position="150"/>
    </location>
</feature>
<gene>
    <name evidence="3" type="ORF">AA0117_g9250</name>
</gene>
<feature type="region of interest" description="Disordered" evidence="1">
    <location>
        <begin position="1"/>
        <end position="86"/>
    </location>
</feature>
<evidence type="ECO:0000256" key="1">
    <source>
        <dbReference type="SAM" id="MobiDB-lite"/>
    </source>
</evidence>